<evidence type="ECO:0000256" key="2">
    <source>
        <dbReference type="ARBA" id="ARBA00008361"/>
    </source>
</evidence>
<feature type="transmembrane region" description="Helical" evidence="7">
    <location>
        <begin position="12"/>
        <end position="34"/>
    </location>
</feature>
<dbReference type="InterPro" id="IPR053223">
    <property type="entry name" value="Prob_Methyltransferase"/>
</dbReference>
<dbReference type="SUPFAM" id="SSF53335">
    <property type="entry name" value="S-adenosyl-L-methionine-dependent methyltransferases"/>
    <property type="match status" value="1"/>
</dbReference>
<dbReference type="GO" id="GO:0012505">
    <property type="term" value="C:endomembrane system"/>
    <property type="evidence" value="ECO:0007669"/>
    <property type="project" value="UniProtKB-SubCell"/>
</dbReference>
<name>A0ABD3AAC6_9GENT</name>
<sequence>MELPHKSRPLSFNIFFLFLLLSSNFLTFLTTLLYSSRTLNYEIDTTTTAANNIVTPTVIHQPEPKRDVTEVSDELQTTVNLPPEFRAYTSPQKLPFGLNTNFDSDKIIPPVGRPCTLFPDELRRYMTYEVNGSCPADELLAQKLLLKGCEPLPRRRCRPAAQKEYVEPYPLPQSLWTTPSDSSVVWTAYTCKNYSCLISRMRTQKGFDDCKDCFDLEGRERTRWTGPSVSGSLDFSIDEALAAVKKPGSIRIGLDIGGGVATFAARMRERNITIITTSMNLNGPFNSFIASRGVIPLYISISQRLPFFDNTLDIIHSMHVLSNWIPTTLLHFLFFDIYRVLRPGGLFWLDHFFCVGDQLEHVYAPLIESIGFIKVKWVVGKKLDRGQELREMYLSALLEKPLKNSW</sequence>
<reference evidence="8 9" key="1">
    <citation type="submission" date="2024-11" db="EMBL/GenBank/DDBJ databases">
        <title>A near-complete genome assembly of Cinchona calisaya.</title>
        <authorList>
            <person name="Lian D.C."/>
            <person name="Zhao X.W."/>
            <person name="Wei L."/>
        </authorList>
    </citation>
    <scope>NUCLEOTIDE SEQUENCE [LARGE SCALE GENOMIC DNA]</scope>
    <source>
        <tissue evidence="8">Nenye</tissue>
    </source>
</reference>
<evidence type="ECO:0000256" key="1">
    <source>
        <dbReference type="ARBA" id="ARBA00004606"/>
    </source>
</evidence>
<dbReference type="InterPro" id="IPR029063">
    <property type="entry name" value="SAM-dependent_MTases_sf"/>
</dbReference>
<evidence type="ECO:0000313" key="8">
    <source>
        <dbReference type="EMBL" id="KAL3527432.1"/>
    </source>
</evidence>
<dbReference type="EMBL" id="JBJUIK010000005">
    <property type="protein sequence ID" value="KAL3527432.1"/>
    <property type="molecule type" value="Genomic_DNA"/>
</dbReference>
<evidence type="ECO:0000256" key="6">
    <source>
        <dbReference type="ARBA" id="ARBA00037847"/>
    </source>
</evidence>
<keyword evidence="3" id="KW-0808">Transferase</keyword>
<comment type="subcellular location">
    <subcellularLocation>
        <location evidence="6">Endomembrane system</location>
        <topology evidence="6">Single-pass membrane protein</topology>
    </subcellularLocation>
    <subcellularLocation>
        <location evidence="1">Membrane</location>
        <topology evidence="1">Single-pass type II membrane protein</topology>
    </subcellularLocation>
</comment>
<dbReference type="GO" id="GO:0032259">
    <property type="term" value="P:methylation"/>
    <property type="evidence" value="ECO:0007669"/>
    <property type="project" value="UniProtKB-KW"/>
</dbReference>
<dbReference type="AlphaFoldDB" id="A0ABD3AAC6"/>
<accession>A0ABD3AAC6</accession>
<dbReference type="GO" id="GO:0008168">
    <property type="term" value="F:methyltransferase activity"/>
    <property type="evidence" value="ECO:0007669"/>
    <property type="project" value="UniProtKB-KW"/>
</dbReference>
<keyword evidence="4" id="KW-0735">Signal-anchor</keyword>
<dbReference type="PANTHER" id="PTHR44067:SF7">
    <property type="entry name" value="METHYLTRANSFERASE TYPE 11 DOMAIN-CONTAINING PROTEIN"/>
    <property type="match status" value="1"/>
</dbReference>
<comment type="similarity">
    <text evidence="2">Belongs to the methyltransferase superfamily.</text>
</comment>
<evidence type="ECO:0000256" key="5">
    <source>
        <dbReference type="ARBA" id="ARBA00023180"/>
    </source>
</evidence>
<keyword evidence="7" id="KW-0472">Membrane</keyword>
<organism evidence="8 9">
    <name type="scientific">Cinchona calisaya</name>
    <dbReference type="NCBI Taxonomy" id="153742"/>
    <lineage>
        <taxon>Eukaryota</taxon>
        <taxon>Viridiplantae</taxon>
        <taxon>Streptophyta</taxon>
        <taxon>Embryophyta</taxon>
        <taxon>Tracheophyta</taxon>
        <taxon>Spermatophyta</taxon>
        <taxon>Magnoliopsida</taxon>
        <taxon>eudicotyledons</taxon>
        <taxon>Gunneridae</taxon>
        <taxon>Pentapetalae</taxon>
        <taxon>asterids</taxon>
        <taxon>lamiids</taxon>
        <taxon>Gentianales</taxon>
        <taxon>Rubiaceae</taxon>
        <taxon>Cinchonoideae</taxon>
        <taxon>Cinchoneae</taxon>
        <taxon>Cinchona</taxon>
    </lineage>
</organism>
<keyword evidence="7" id="KW-1133">Transmembrane helix</keyword>
<keyword evidence="5" id="KW-0325">Glycoprotein</keyword>
<dbReference type="Gene3D" id="3.40.50.150">
    <property type="entry name" value="Vaccinia Virus protein VP39"/>
    <property type="match status" value="1"/>
</dbReference>
<gene>
    <name evidence="8" type="ORF">ACH5RR_012088</name>
</gene>
<dbReference type="Pfam" id="PF03141">
    <property type="entry name" value="Methyltransf_29"/>
    <property type="match status" value="1"/>
</dbReference>
<dbReference type="PANTHER" id="PTHR44067">
    <property type="entry name" value="S-ADENOSYL-L-METHIONINE-DEPENDENT METHYLTRANSFERASE SUPERFAMILY PROTEIN-RELATED"/>
    <property type="match status" value="1"/>
</dbReference>
<proteinExistence type="inferred from homology"/>
<keyword evidence="7" id="KW-0812">Transmembrane</keyword>
<evidence type="ECO:0008006" key="10">
    <source>
        <dbReference type="Google" id="ProtNLM"/>
    </source>
</evidence>
<protein>
    <recommendedName>
        <fullName evidence="10">S-adenosyl-L-methionine-dependent methyltransferase</fullName>
    </recommendedName>
</protein>
<comment type="caution">
    <text evidence="8">The sequence shown here is derived from an EMBL/GenBank/DDBJ whole genome shotgun (WGS) entry which is preliminary data.</text>
</comment>
<keyword evidence="3" id="KW-0489">Methyltransferase</keyword>
<evidence type="ECO:0000256" key="3">
    <source>
        <dbReference type="ARBA" id="ARBA00022603"/>
    </source>
</evidence>
<dbReference type="GO" id="GO:0016020">
    <property type="term" value="C:membrane"/>
    <property type="evidence" value="ECO:0007669"/>
    <property type="project" value="UniProtKB-SubCell"/>
</dbReference>
<evidence type="ECO:0000313" key="9">
    <source>
        <dbReference type="Proteomes" id="UP001630127"/>
    </source>
</evidence>
<evidence type="ECO:0000256" key="7">
    <source>
        <dbReference type="SAM" id="Phobius"/>
    </source>
</evidence>
<keyword evidence="9" id="KW-1185">Reference proteome</keyword>
<evidence type="ECO:0000256" key="4">
    <source>
        <dbReference type="ARBA" id="ARBA00022968"/>
    </source>
</evidence>
<dbReference type="Proteomes" id="UP001630127">
    <property type="component" value="Unassembled WGS sequence"/>
</dbReference>
<dbReference type="InterPro" id="IPR004159">
    <property type="entry name" value="Put_SAM_MeTrfase"/>
</dbReference>